<dbReference type="Pfam" id="PF07179">
    <property type="entry name" value="SseB"/>
    <property type="match status" value="1"/>
</dbReference>
<organism evidence="2 3">
    <name type="scientific">Marivita geojedonensis</name>
    <dbReference type="NCBI Taxonomy" id="1123756"/>
    <lineage>
        <taxon>Bacteria</taxon>
        <taxon>Pseudomonadati</taxon>
        <taxon>Pseudomonadota</taxon>
        <taxon>Alphaproteobacteria</taxon>
        <taxon>Rhodobacterales</taxon>
        <taxon>Roseobacteraceae</taxon>
        <taxon>Marivita</taxon>
    </lineage>
</organism>
<protein>
    <recommendedName>
        <fullName evidence="1">SseB protein N-terminal domain-containing protein</fullName>
    </recommendedName>
</protein>
<gene>
    <name evidence="2" type="ORF">MGEO_01305</name>
</gene>
<sequence>MSLQTPLDHAHAAMEAAPDADALRLRFYDRLAEAELFLMLVREAEGDQAEPELFDLGDARFVLVFDTEDRLGAFAGRVVPYAALSGRSIVGMLAGQGIGIALNPEVAPSSILLPAEAVDWLAETVAQGPSEAEARPEELRAPGALPDGLLEAIDAKLRTATGLARRGYLAEVVYDTGARGHLIGFTGAVPGAEGALARAIQEALVFSGLEAAALDVVFLRDSDPVTAQLARVGLRFDLPEPEAPARIERVAPGSDPEKPPILR</sequence>
<evidence type="ECO:0000259" key="1">
    <source>
        <dbReference type="Pfam" id="PF07179"/>
    </source>
</evidence>
<keyword evidence="3" id="KW-1185">Reference proteome</keyword>
<dbReference type="STRING" id="1123756.MGEO_01305"/>
<feature type="domain" description="SseB protein N-terminal" evidence="1">
    <location>
        <begin position="12"/>
        <end position="119"/>
    </location>
</feature>
<dbReference type="OrthoDB" id="7831317at2"/>
<reference evidence="2 3" key="1">
    <citation type="submission" date="2014-03" db="EMBL/GenBank/DDBJ databases">
        <title>The draft genome sequence of Marivita geojedonensis KCTC 23882.</title>
        <authorList>
            <person name="Lai Q."/>
            <person name="Shao Z."/>
        </authorList>
    </citation>
    <scope>NUCLEOTIDE SEQUENCE [LARGE SCALE GENOMIC DNA]</scope>
    <source>
        <strain evidence="2 3">DPG-138</strain>
    </source>
</reference>
<evidence type="ECO:0000313" key="2">
    <source>
        <dbReference type="EMBL" id="OSQ53227.1"/>
    </source>
</evidence>
<dbReference type="AlphaFoldDB" id="A0A1X4NQP4"/>
<dbReference type="RefSeq" id="WP_085634887.1">
    <property type="nucleotide sequence ID" value="NZ_JFKC01000001.1"/>
</dbReference>
<proteinExistence type="predicted"/>
<comment type="caution">
    <text evidence="2">The sequence shown here is derived from an EMBL/GenBank/DDBJ whole genome shotgun (WGS) entry which is preliminary data.</text>
</comment>
<evidence type="ECO:0000313" key="3">
    <source>
        <dbReference type="Proteomes" id="UP000193926"/>
    </source>
</evidence>
<dbReference type="EMBL" id="JFKC01000001">
    <property type="protein sequence ID" value="OSQ53227.1"/>
    <property type="molecule type" value="Genomic_DNA"/>
</dbReference>
<dbReference type="Proteomes" id="UP000193926">
    <property type="component" value="Unassembled WGS sequence"/>
</dbReference>
<accession>A0A1X4NQP4</accession>
<dbReference type="InterPro" id="IPR009839">
    <property type="entry name" value="SseB_N"/>
</dbReference>
<name>A0A1X4NQP4_9RHOB</name>